<evidence type="ECO:0000313" key="9">
    <source>
        <dbReference type="EMBL" id="CAG5129943.1"/>
    </source>
</evidence>
<reference evidence="9" key="1">
    <citation type="submission" date="2021-04" db="EMBL/GenBank/DDBJ databases">
        <authorList>
            <consortium name="Molecular Ecology Group"/>
        </authorList>
    </citation>
    <scope>NUCLEOTIDE SEQUENCE</scope>
</reference>
<evidence type="ECO:0000256" key="2">
    <source>
        <dbReference type="ARBA" id="ARBA00004362"/>
    </source>
</evidence>
<evidence type="ECO:0000256" key="5">
    <source>
        <dbReference type="ARBA" id="ARBA00048448"/>
    </source>
</evidence>
<dbReference type="Proteomes" id="UP000678393">
    <property type="component" value="Unassembled WGS sequence"/>
</dbReference>
<dbReference type="OrthoDB" id="7777654at2759"/>
<dbReference type="EC" id="1.4.3.-" evidence="7"/>
<keyword evidence="7" id="KW-0812">Transmembrane</keyword>
<sequence>MSDVMTENNFDVIVVGAGISGLTAAFSIKKRDPEAKVVVLEGKDRVGGRTLTVPLISSTGTDYWDLGGQWIGRSQVHIIKLLEELGLKTYPQFIQGTKFQQLGETRVRSYTSEIPDLSLWALLDLHWLLTKLDRFQSELSVEDPCSHPRAAEWDAISLAAYLDRTLCTKGARAANEAAVRCILGCESSQISFLYYLLFLHMAGGIKNIVEATDFTAQEWKIQGGAQQISQILAERIGEHAVRLGDPVTVVQQSENRVVVSTAKGWTGSAPYIILAAPPKALEHIAFLPRLSEERVDFMKHMPMGNMTKVIVTYEKAFWRCKNQSGQIVSDGGEATVAGCPLGPLSITYDATSYNGCPALVGFLGGEAAVCWTTQTAKIRQKAVLDHFAVFFGPEVFTFLDYIEKNWNDEPFSWGAPVSYITPGGSANFAKAIRRPDGRIHFAGTETATSWSGYMSGAVQAGERSALEVLFRLKPSVLKEAEIPTVTLLSAQHRHNSITKEGTKSDRCRFIMKTIFSISLGLGLLTASVYIFKHYAGNEEVSVRWVRDPL</sequence>
<keyword evidence="10" id="KW-1185">Reference proteome</keyword>
<evidence type="ECO:0000259" key="8">
    <source>
        <dbReference type="Pfam" id="PF01593"/>
    </source>
</evidence>
<dbReference type="Gene3D" id="3.90.660.10">
    <property type="match status" value="1"/>
</dbReference>
<feature type="binding site" evidence="6">
    <location>
        <position position="445"/>
    </location>
    <ligand>
        <name>FAD</name>
        <dbReference type="ChEBI" id="CHEBI:57692"/>
    </ligand>
</feature>
<dbReference type="EMBL" id="CAJHNH020003768">
    <property type="protein sequence ID" value="CAG5129943.1"/>
    <property type="molecule type" value="Genomic_DNA"/>
</dbReference>
<protein>
    <recommendedName>
        <fullName evidence="7">Amine oxidase</fullName>
        <ecNumber evidence="7">1.4.3.-</ecNumber>
    </recommendedName>
</protein>
<dbReference type="SUPFAM" id="SSF54373">
    <property type="entry name" value="FAD-linked reductases, C-terminal domain"/>
    <property type="match status" value="1"/>
</dbReference>
<evidence type="ECO:0000313" key="10">
    <source>
        <dbReference type="Proteomes" id="UP000678393"/>
    </source>
</evidence>
<comment type="subcellular location">
    <subcellularLocation>
        <location evidence="2">Mitochondrion outer membrane</location>
        <topology evidence="2">Single-pass type IV membrane protein</topology>
        <orientation evidence="2">Cytoplasmic side</orientation>
    </subcellularLocation>
</comment>
<dbReference type="Pfam" id="PF01593">
    <property type="entry name" value="Amino_oxidase"/>
    <property type="match status" value="1"/>
</dbReference>
<dbReference type="InterPro" id="IPR002937">
    <property type="entry name" value="Amino_oxidase"/>
</dbReference>
<gene>
    <name evidence="9" type="ORF">CUNI_LOCUS15501</name>
</gene>
<evidence type="ECO:0000256" key="6">
    <source>
        <dbReference type="PIRSR" id="PIRSR601613-1"/>
    </source>
</evidence>
<feature type="binding site" evidence="6">
    <location>
        <position position="20"/>
    </location>
    <ligand>
        <name>FAD</name>
        <dbReference type="ChEBI" id="CHEBI:57692"/>
    </ligand>
</feature>
<accession>A0A8S3ZKE1</accession>
<comment type="catalytic activity">
    <reaction evidence="5">
        <text>a secondary aliphatic amine + O2 + H2O = a primary amine + an aldehyde + H2O2</text>
        <dbReference type="Rhea" id="RHEA:26414"/>
        <dbReference type="ChEBI" id="CHEBI:15377"/>
        <dbReference type="ChEBI" id="CHEBI:15379"/>
        <dbReference type="ChEBI" id="CHEBI:16240"/>
        <dbReference type="ChEBI" id="CHEBI:17478"/>
        <dbReference type="ChEBI" id="CHEBI:58855"/>
        <dbReference type="ChEBI" id="CHEBI:65296"/>
        <dbReference type="EC" id="1.4.3.4"/>
    </reaction>
</comment>
<dbReference type="SUPFAM" id="SSF51905">
    <property type="entry name" value="FAD/NAD(P)-binding domain"/>
    <property type="match status" value="1"/>
</dbReference>
<evidence type="ECO:0000256" key="3">
    <source>
        <dbReference type="ARBA" id="ARBA00005995"/>
    </source>
</evidence>
<keyword evidence="4 7" id="KW-0560">Oxidoreductase</keyword>
<dbReference type="PANTHER" id="PTHR43563">
    <property type="entry name" value="AMINE OXIDASE"/>
    <property type="match status" value="1"/>
</dbReference>
<evidence type="ECO:0000256" key="4">
    <source>
        <dbReference type="ARBA" id="ARBA00023002"/>
    </source>
</evidence>
<keyword evidence="7" id="KW-1133">Transmembrane helix</keyword>
<feature type="transmembrane region" description="Helical" evidence="7">
    <location>
        <begin position="509"/>
        <end position="531"/>
    </location>
</feature>
<dbReference type="InterPro" id="IPR050703">
    <property type="entry name" value="Flavin_MAO"/>
</dbReference>
<dbReference type="InterPro" id="IPR036188">
    <property type="entry name" value="FAD/NAD-bd_sf"/>
</dbReference>
<comment type="caution">
    <text evidence="9">The sequence shown here is derived from an EMBL/GenBank/DDBJ whole genome shotgun (WGS) entry which is preliminary data.</text>
</comment>
<proteinExistence type="inferred from homology"/>
<keyword evidence="7" id="KW-0274">FAD</keyword>
<dbReference type="InterPro" id="IPR001613">
    <property type="entry name" value="Flavin_amine_oxidase"/>
</dbReference>
<dbReference type="Gene3D" id="1.10.405.10">
    <property type="entry name" value="Guanine Nucleotide Dissociation Inhibitor, domain 1"/>
    <property type="match status" value="1"/>
</dbReference>
<comment type="cofactor">
    <cofactor evidence="1 7">
        <name>FAD</name>
        <dbReference type="ChEBI" id="CHEBI:57692"/>
    </cofactor>
</comment>
<keyword evidence="7" id="KW-0472">Membrane</keyword>
<dbReference type="PRINTS" id="PR00757">
    <property type="entry name" value="AMINEOXDASEF"/>
</dbReference>
<feature type="binding site" evidence="6">
    <location>
        <position position="362"/>
    </location>
    <ligand>
        <name>substrate</name>
    </ligand>
</feature>
<name>A0A8S3ZKE1_9EUPU</name>
<dbReference type="AlphaFoldDB" id="A0A8S3ZKE1"/>
<feature type="binding site" evidence="6">
    <location>
        <position position="247"/>
    </location>
    <ligand>
        <name>FAD</name>
        <dbReference type="ChEBI" id="CHEBI:57692"/>
    </ligand>
</feature>
<keyword evidence="7" id="KW-0285">Flavoprotein</keyword>
<comment type="similarity">
    <text evidence="3 7">Belongs to the flavin monoamine oxidase family.</text>
</comment>
<dbReference type="GO" id="GO:0008131">
    <property type="term" value="F:primary methylamine oxidase activity"/>
    <property type="evidence" value="ECO:0007669"/>
    <property type="project" value="UniProtKB-ARBA"/>
</dbReference>
<evidence type="ECO:0000256" key="7">
    <source>
        <dbReference type="RuleBase" id="RU362067"/>
    </source>
</evidence>
<dbReference type="GO" id="GO:0097621">
    <property type="term" value="F:monoamine oxidase activity"/>
    <property type="evidence" value="ECO:0007669"/>
    <property type="project" value="UniProtKB-EC"/>
</dbReference>
<dbReference type="Gene3D" id="3.50.50.60">
    <property type="entry name" value="FAD/NAD(P)-binding domain"/>
    <property type="match status" value="1"/>
</dbReference>
<dbReference type="GO" id="GO:0005741">
    <property type="term" value="C:mitochondrial outer membrane"/>
    <property type="evidence" value="ECO:0007669"/>
    <property type="project" value="UniProtKB-SubCell"/>
</dbReference>
<dbReference type="PANTHER" id="PTHR43563:SF14">
    <property type="entry name" value="AMINE OXIDASE"/>
    <property type="match status" value="1"/>
</dbReference>
<evidence type="ECO:0000256" key="1">
    <source>
        <dbReference type="ARBA" id="ARBA00001974"/>
    </source>
</evidence>
<feature type="domain" description="Amine oxidase" evidence="8">
    <location>
        <begin position="19"/>
        <end position="469"/>
    </location>
</feature>
<organism evidence="9 10">
    <name type="scientific">Candidula unifasciata</name>
    <dbReference type="NCBI Taxonomy" id="100452"/>
    <lineage>
        <taxon>Eukaryota</taxon>
        <taxon>Metazoa</taxon>
        <taxon>Spiralia</taxon>
        <taxon>Lophotrochozoa</taxon>
        <taxon>Mollusca</taxon>
        <taxon>Gastropoda</taxon>
        <taxon>Heterobranchia</taxon>
        <taxon>Euthyneura</taxon>
        <taxon>Panpulmonata</taxon>
        <taxon>Eupulmonata</taxon>
        <taxon>Stylommatophora</taxon>
        <taxon>Helicina</taxon>
        <taxon>Helicoidea</taxon>
        <taxon>Geomitridae</taxon>
        <taxon>Candidula</taxon>
    </lineage>
</organism>